<accession>A0ABR1QM00</accession>
<reference evidence="2 3" key="1">
    <citation type="submission" date="2023-01" db="EMBL/GenBank/DDBJ databases">
        <title>Analysis of 21 Apiospora genomes using comparative genomics revels a genus with tremendous synthesis potential of carbohydrate active enzymes and secondary metabolites.</title>
        <authorList>
            <person name="Sorensen T."/>
        </authorList>
    </citation>
    <scope>NUCLEOTIDE SEQUENCE [LARGE SCALE GENOMIC DNA]</scope>
    <source>
        <strain evidence="2 3">CBS 24483</strain>
    </source>
</reference>
<gene>
    <name evidence="2" type="ORF">PG986_004225</name>
</gene>
<name>A0ABR1QM00_9PEZI</name>
<keyword evidence="1" id="KW-0732">Signal</keyword>
<evidence type="ECO:0000256" key="1">
    <source>
        <dbReference type="SAM" id="SignalP"/>
    </source>
</evidence>
<sequence>MQYSTSSFAIAAVAVMASLVSPAAAMFDEKACQGIGACTAPSECNYMPNGEPQQPEWDCSSAGTVNGQVAAGAELNFELGLSNGTVVDAADFPSSCNLMQPGENATLLKATYQDVTVYGWIEYSCTETTTIINGCYSSTPNPSKTFTCKVLKNGQECKNIAGSVVNKDACAKQA</sequence>
<feature type="chain" id="PRO_5045718664" evidence="1">
    <location>
        <begin position="26"/>
        <end position="174"/>
    </location>
</feature>
<protein>
    <submittedName>
        <fullName evidence="2">Uncharacterized protein</fullName>
    </submittedName>
</protein>
<dbReference type="EMBL" id="JAQQWE010000003">
    <property type="protein sequence ID" value="KAK7959371.1"/>
    <property type="molecule type" value="Genomic_DNA"/>
</dbReference>
<comment type="caution">
    <text evidence="2">The sequence shown here is derived from an EMBL/GenBank/DDBJ whole genome shotgun (WGS) entry which is preliminary data.</text>
</comment>
<keyword evidence="3" id="KW-1185">Reference proteome</keyword>
<evidence type="ECO:0000313" key="2">
    <source>
        <dbReference type="EMBL" id="KAK7959371.1"/>
    </source>
</evidence>
<feature type="signal peptide" evidence="1">
    <location>
        <begin position="1"/>
        <end position="25"/>
    </location>
</feature>
<dbReference type="RefSeq" id="XP_066703074.1">
    <property type="nucleotide sequence ID" value="XM_066840447.1"/>
</dbReference>
<dbReference type="GeneID" id="92073509"/>
<dbReference type="Proteomes" id="UP001391051">
    <property type="component" value="Unassembled WGS sequence"/>
</dbReference>
<organism evidence="2 3">
    <name type="scientific">Apiospora aurea</name>
    <dbReference type="NCBI Taxonomy" id="335848"/>
    <lineage>
        <taxon>Eukaryota</taxon>
        <taxon>Fungi</taxon>
        <taxon>Dikarya</taxon>
        <taxon>Ascomycota</taxon>
        <taxon>Pezizomycotina</taxon>
        <taxon>Sordariomycetes</taxon>
        <taxon>Xylariomycetidae</taxon>
        <taxon>Amphisphaeriales</taxon>
        <taxon>Apiosporaceae</taxon>
        <taxon>Apiospora</taxon>
    </lineage>
</organism>
<proteinExistence type="predicted"/>
<evidence type="ECO:0000313" key="3">
    <source>
        <dbReference type="Proteomes" id="UP001391051"/>
    </source>
</evidence>